<evidence type="ECO:0000256" key="1">
    <source>
        <dbReference type="ARBA" id="ARBA00004123"/>
    </source>
</evidence>
<keyword evidence="5 11" id="KW-0863">Zinc-finger</keyword>
<dbReference type="PROSITE" id="PS00028">
    <property type="entry name" value="ZINC_FINGER_C2H2_1"/>
    <property type="match status" value="4"/>
</dbReference>
<accession>A0A8B9EXP2</accession>
<feature type="domain" description="C2H2-type" evidence="13">
    <location>
        <begin position="167"/>
        <end position="194"/>
    </location>
</feature>
<keyword evidence="4" id="KW-0677">Repeat</keyword>
<evidence type="ECO:0000256" key="12">
    <source>
        <dbReference type="SAM" id="MobiDB-lite"/>
    </source>
</evidence>
<dbReference type="Ensembl" id="ENSACOT00000001764.1">
    <property type="protein sequence ID" value="ENSACOP00000001706.1"/>
    <property type="gene ID" value="ENSACOG00000001237.1"/>
</dbReference>
<dbReference type="SUPFAM" id="SSF57667">
    <property type="entry name" value="beta-beta-alpha zinc fingers"/>
    <property type="match status" value="3"/>
</dbReference>
<keyword evidence="6" id="KW-0862">Zinc</keyword>
<feature type="domain" description="C2H2-type" evidence="13">
    <location>
        <begin position="144"/>
        <end position="166"/>
    </location>
</feature>
<feature type="region of interest" description="Disordered" evidence="12">
    <location>
        <begin position="70"/>
        <end position="90"/>
    </location>
</feature>
<dbReference type="GO" id="GO:0005634">
    <property type="term" value="C:nucleus"/>
    <property type="evidence" value="ECO:0007669"/>
    <property type="project" value="UniProtKB-SubCell"/>
</dbReference>
<evidence type="ECO:0000259" key="13">
    <source>
        <dbReference type="PROSITE" id="PS50157"/>
    </source>
</evidence>
<feature type="domain" description="C2H2-type" evidence="13">
    <location>
        <begin position="195"/>
        <end position="222"/>
    </location>
</feature>
<reference evidence="14" key="1">
    <citation type="submission" date="2025-08" db="UniProtKB">
        <authorList>
            <consortium name="Ensembl"/>
        </authorList>
    </citation>
    <scope>IDENTIFICATION</scope>
</reference>
<evidence type="ECO:0000256" key="5">
    <source>
        <dbReference type="ARBA" id="ARBA00022771"/>
    </source>
</evidence>
<comment type="subcellular location">
    <subcellularLocation>
        <location evidence="1">Nucleus</location>
    </subcellularLocation>
</comment>
<evidence type="ECO:0000313" key="14">
    <source>
        <dbReference type="Ensembl" id="ENSACOP00000001706.1"/>
    </source>
</evidence>
<dbReference type="FunFam" id="3.30.160.60:FF:000663">
    <property type="entry name" value="Zinc finger protein 45"/>
    <property type="match status" value="1"/>
</dbReference>
<evidence type="ECO:0000256" key="6">
    <source>
        <dbReference type="ARBA" id="ARBA00022833"/>
    </source>
</evidence>
<evidence type="ECO:0000256" key="7">
    <source>
        <dbReference type="ARBA" id="ARBA00023015"/>
    </source>
</evidence>
<dbReference type="Pfam" id="PF00096">
    <property type="entry name" value="zf-C2H2"/>
    <property type="match status" value="5"/>
</dbReference>
<dbReference type="Gene3D" id="3.30.160.60">
    <property type="entry name" value="Classic Zinc Finger"/>
    <property type="match status" value="5"/>
</dbReference>
<proteinExistence type="inferred from homology"/>
<evidence type="ECO:0000256" key="3">
    <source>
        <dbReference type="ARBA" id="ARBA00022723"/>
    </source>
</evidence>
<keyword evidence="9" id="KW-0804">Transcription</keyword>
<feature type="domain" description="C2H2-type" evidence="13">
    <location>
        <begin position="113"/>
        <end position="140"/>
    </location>
</feature>
<dbReference type="FunFam" id="3.30.160.60:FF:002208">
    <property type="entry name" value="Zinc finger protein 787"/>
    <property type="match status" value="1"/>
</dbReference>
<evidence type="ECO:0000256" key="4">
    <source>
        <dbReference type="ARBA" id="ARBA00022737"/>
    </source>
</evidence>
<comment type="similarity">
    <text evidence="2">Belongs to the krueppel C2H2-type zinc-finger protein family.</text>
</comment>
<dbReference type="PROSITE" id="PS50157">
    <property type="entry name" value="ZINC_FINGER_C2H2_2"/>
    <property type="match status" value="5"/>
</dbReference>
<keyword evidence="7" id="KW-0805">Transcription regulation</keyword>
<dbReference type="PANTHER" id="PTHR24404">
    <property type="entry name" value="ZINC FINGER PROTEIN"/>
    <property type="match status" value="1"/>
</dbReference>
<organism evidence="14 15">
    <name type="scientific">Amazona collaria</name>
    <name type="common">yellow-billed parrot</name>
    <dbReference type="NCBI Taxonomy" id="241587"/>
    <lineage>
        <taxon>Eukaryota</taxon>
        <taxon>Metazoa</taxon>
        <taxon>Chordata</taxon>
        <taxon>Craniata</taxon>
        <taxon>Vertebrata</taxon>
        <taxon>Euteleostomi</taxon>
        <taxon>Archelosauria</taxon>
        <taxon>Archosauria</taxon>
        <taxon>Dinosauria</taxon>
        <taxon>Saurischia</taxon>
        <taxon>Theropoda</taxon>
        <taxon>Coelurosauria</taxon>
        <taxon>Aves</taxon>
        <taxon>Neognathae</taxon>
        <taxon>Neoaves</taxon>
        <taxon>Telluraves</taxon>
        <taxon>Australaves</taxon>
        <taxon>Psittaciformes</taxon>
        <taxon>Psittacidae</taxon>
        <taxon>Amazona</taxon>
    </lineage>
</organism>
<dbReference type="InterPro" id="IPR013087">
    <property type="entry name" value="Znf_C2H2_type"/>
</dbReference>
<reference evidence="14" key="2">
    <citation type="submission" date="2025-09" db="UniProtKB">
        <authorList>
            <consortium name="Ensembl"/>
        </authorList>
    </citation>
    <scope>IDENTIFICATION</scope>
</reference>
<evidence type="ECO:0000256" key="11">
    <source>
        <dbReference type="PROSITE-ProRule" id="PRU00042"/>
    </source>
</evidence>
<keyword evidence="10" id="KW-0539">Nucleus</keyword>
<dbReference type="PANTHER" id="PTHR24404:SF114">
    <property type="entry name" value="KLUMPFUSS, ISOFORM B-RELATED"/>
    <property type="match status" value="1"/>
</dbReference>
<evidence type="ECO:0000256" key="8">
    <source>
        <dbReference type="ARBA" id="ARBA00023125"/>
    </source>
</evidence>
<evidence type="ECO:0000256" key="10">
    <source>
        <dbReference type="ARBA" id="ARBA00023242"/>
    </source>
</evidence>
<dbReference type="GO" id="GO:0006357">
    <property type="term" value="P:regulation of transcription by RNA polymerase II"/>
    <property type="evidence" value="ECO:0007669"/>
    <property type="project" value="TreeGrafter"/>
</dbReference>
<dbReference type="FunFam" id="3.30.160.60:FF:002343">
    <property type="entry name" value="Zinc finger protein 33A"/>
    <property type="match status" value="2"/>
</dbReference>
<protein>
    <recommendedName>
        <fullName evidence="13">C2H2-type domain-containing protein</fullName>
    </recommendedName>
</protein>
<sequence length="271" mass="30381">CLPASPLLAPLPLTQCGVARLGEEGRCGDCDGSMSEENEGELQRDGPEAAEHCGTLSDFFIREASPGCEQEVSHLGPEPPSPDTGLEKTSRCGFRKRKETVVHQWAFMGEKPYICIECGQSFNRSSDLIRHQRIHTGEKPYMCCGKHFSDSSNLIAHQRLHTGEKPYKCADCNKCFSESSKLVIHRRVHTGEKPYLCPDCGKSFSQRSHLVQHRRTHTGEKPYKCAECGTCFSDNSTLIRHRRTHTGEKPFQSPGLGLSEMCLRDKRLTRM</sequence>
<dbReference type="InterPro" id="IPR036236">
    <property type="entry name" value="Znf_C2H2_sf"/>
</dbReference>
<dbReference type="SMART" id="SM00355">
    <property type="entry name" value="ZnF_C2H2"/>
    <property type="match status" value="5"/>
</dbReference>
<keyword evidence="3" id="KW-0479">Metal-binding</keyword>
<dbReference type="GO" id="GO:0008270">
    <property type="term" value="F:zinc ion binding"/>
    <property type="evidence" value="ECO:0007669"/>
    <property type="project" value="UniProtKB-KW"/>
</dbReference>
<evidence type="ECO:0000256" key="9">
    <source>
        <dbReference type="ARBA" id="ARBA00023163"/>
    </source>
</evidence>
<evidence type="ECO:0000313" key="15">
    <source>
        <dbReference type="Proteomes" id="UP000694522"/>
    </source>
</evidence>
<dbReference type="AlphaFoldDB" id="A0A8B9EXP2"/>
<feature type="domain" description="C2H2-type" evidence="13">
    <location>
        <begin position="223"/>
        <end position="250"/>
    </location>
</feature>
<dbReference type="GO" id="GO:0000978">
    <property type="term" value="F:RNA polymerase II cis-regulatory region sequence-specific DNA binding"/>
    <property type="evidence" value="ECO:0007669"/>
    <property type="project" value="TreeGrafter"/>
</dbReference>
<keyword evidence="8" id="KW-0238">DNA-binding</keyword>
<name>A0A8B9EXP2_9PSIT</name>
<dbReference type="InterPro" id="IPR050589">
    <property type="entry name" value="Ikaros_C2H2-ZF"/>
</dbReference>
<keyword evidence="15" id="KW-1185">Reference proteome</keyword>
<evidence type="ECO:0000256" key="2">
    <source>
        <dbReference type="ARBA" id="ARBA00006991"/>
    </source>
</evidence>
<dbReference type="FunFam" id="3.30.160.60:FF:002063">
    <property type="entry name" value="RB associated KRAB zinc finger"/>
    <property type="match status" value="1"/>
</dbReference>
<dbReference type="GO" id="GO:0003700">
    <property type="term" value="F:DNA-binding transcription factor activity"/>
    <property type="evidence" value="ECO:0007669"/>
    <property type="project" value="TreeGrafter"/>
</dbReference>
<dbReference type="Proteomes" id="UP000694522">
    <property type="component" value="Unplaced"/>
</dbReference>